<keyword evidence="5" id="KW-0732">Signal</keyword>
<feature type="active site" description="Proton donor" evidence="3">
    <location>
        <position position="552"/>
    </location>
</feature>
<dbReference type="SUPFAM" id="SSF54373">
    <property type="entry name" value="FAD-linked reductases, C-terminal domain"/>
    <property type="match status" value="1"/>
</dbReference>
<keyword evidence="8" id="KW-1185">Reference proteome</keyword>
<dbReference type="SUPFAM" id="SSF51905">
    <property type="entry name" value="FAD/NAD(P)-binding domain"/>
    <property type="match status" value="1"/>
</dbReference>
<dbReference type="Pfam" id="PF05199">
    <property type="entry name" value="GMC_oxred_C"/>
    <property type="match status" value="1"/>
</dbReference>
<dbReference type="Gene3D" id="3.50.50.60">
    <property type="entry name" value="FAD/NAD(P)-binding domain"/>
    <property type="match status" value="1"/>
</dbReference>
<comment type="similarity">
    <text evidence="1">Belongs to the GMC oxidoreductase family.</text>
</comment>
<evidence type="ECO:0000256" key="2">
    <source>
        <dbReference type="ARBA" id="ARBA00023180"/>
    </source>
</evidence>
<evidence type="ECO:0000256" key="1">
    <source>
        <dbReference type="ARBA" id="ARBA00010790"/>
    </source>
</evidence>
<comment type="caution">
    <text evidence="7">The sequence shown here is derived from an EMBL/GenBank/DDBJ whole genome shotgun (WGS) entry which is preliminary data.</text>
</comment>
<feature type="binding site" evidence="4">
    <location>
        <position position="281"/>
    </location>
    <ligand>
        <name>FAD</name>
        <dbReference type="ChEBI" id="CHEBI:57692"/>
    </ligand>
</feature>
<name>A0AAJ0CRX4_9HYPO</name>
<keyword evidence="4" id="KW-0274">FAD</keyword>
<keyword evidence="2" id="KW-0325">Glycoprotein</keyword>
<accession>A0AAJ0CRX4</accession>
<dbReference type="PROSITE" id="PS00624">
    <property type="entry name" value="GMC_OXRED_2"/>
    <property type="match status" value="1"/>
</dbReference>
<dbReference type="GO" id="GO:0050660">
    <property type="term" value="F:flavin adenine dinucleotide binding"/>
    <property type="evidence" value="ECO:0007669"/>
    <property type="project" value="InterPro"/>
</dbReference>
<evidence type="ECO:0000313" key="8">
    <source>
        <dbReference type="Proteomes" id="UP001251528"/>
    </source>
</evidence>
<dbReference type="PANTHER" id="PTHR11552:SF138">
    <property type="entry name" value="DEHYDROGENASE PKFF-RELATED"/>
    <property type="match status" value="1"/>
</dbReference>
<feature type="signal peptide" evidence="5">
    <location>
        <begin position="1"/>
        <end position="16"/>
    </location>
</feature>
<evidence type="ECO:0000256" key="5">
    <source>
        <dbReference type="SAM" id="SignalP"/>
    </source>
</evidence>
<evidence type="ECO:0000256" key="3">
    <source>
        <dbReference type="PIRSR" id="PIRSR000137-1"/>
    </source>
</evidence>
<evidence type="ECO:0000313" key="7">
    <source>
        <dbReference type="EMBL" id="KAK2603578.1"/>
    </source>
</evidence>
<evidence type="ECO:0000256" key="4">
    <source>
        <dbReference type="PIRSR" id="PIRSR000137-2"/>
    </source>
</evidence>
<dbReference type="GO" id="GO:0016614">
    <property type="term" value="F:oxidoreductase activity, acting on CH-OH group of donors"/>
    <property type="evidence" value="ECO:0007669"/>
    <property type="project" value="InterPro"/>
</dbReference>
<feature type="binding site" evidence="4">
    <location>
        <begin position="137"/>
        <end position="140"/>
    </location>
    <ligand>
        <name>FAD</name>
        <dbReference type="ChEBI" id="CHEBI:57692"/>
    </ligand>
</feature>
<dbReference type="InterPro" id="IPR000172">
    <property type="entry name" value="GMC_OxRdtase_N"/>
</dbReference>
<dbReference type="Pfam" id="PF00732">
    <property type="entry name" value="GMC_oxred_N"/>
    <property type="match status" value="1"/>
</dbReference>
<proteinExistence type="inferred from homology"/>
<evidence type="ECO:0000259" key="6">
    <source>
        <dbReference type="PROSITE" id="PS00624"/>
    </source>
</evidence>
<dbReference type="AlphaFoldDB" id="A0AAJ0CRX4"/>
<reference evidence="7" key="1">
    <citation type="submission" date="2023-06" db="EMBL/GenBank/DDBJ databases">
        <title>Conoideocrella luteorostrata (Hypocreales: Clavicipitaceae), a potential biocontrol fungus for elongate hemlock scale in United States Christmas tree production areas.</title>
        <authorList>
            <person name="Barrett H."/>
            <person name="Lovett B."/>
            <person name="Macias A.M."/>
            <person name="Stajich J.E."/>
            <person name="Kasson M.T."/>
        </authorList>
    </citation>
    <scope>NUCLEOTIDE SEQUENCE</scope>
    <source>
        <strain evidence="7">ARSEF 14590</strain>
    </source>
</reference>
<dbReference type="PANTHER" id="PTHR11552">
    <property type="entry name" value="GLUCOSE-METHANOL-CHOLINE GMC OXIDOREDUCTASE"/>
    <property type="match status" value="1"/>
</dbReference>
<dbReference type="InterPro" id="IPR012132">
    <property type="entry name" value="GMC_OxRdtase"/>
</dbReference>
<protein>
    <recommendedName>
        <fullName evidence="6">Glucose-methanol-choline oxidoreductase N-terminal domain-containing protein</fullName>
    </recommendedName>
</protein>
<organism evidence="7 8">
    <name type="scientific">Conoideocrella luteorostrata</name>
    <dbReference type="NCBI Taxonomy" id="1105319"/>
    <lineage>
        <taxon>Eukaryota</taxon>
        <taxon>Fungi</taxon>
        <taxon>Dikarya</taxon>
        <taxon>Ascomycota</taxon>
        <taxon>Pezizomycotina</taxon>
        <taxon>Sordariomycetes</taxon>
        <taxon>Hypocreomycetidae</taxon>
        <taxon>Hypocreales</taxon>
        <taxon>Clavicipitaceae</taxon>
        <taxon>Conoideocrella</taxon>
    </lineage>
</organism>
<feature type="binding site" evidence="4">
    <location>
        <begin position="551"/>
        <end position="552"/>
    </location>
    <ligand>
        <name>FAD</name>
        <dbReference type="ChEBI" id="CHEBI:57692"/>
    </ligand>
</feature>
<feature type="active site" description="Proton acceptor" evidence="3">
    <location>
        <position position="596"/>
    </location>
</feature>
<feature type="chain" id="PRO_5042472463" description="Glucose-methanol-choline oxidoreductase N-terminal domain-containing protein" evidence="5">
    <location>
        <begin position="17"/>
        <end position="638"/>
    </location>
</feature>
<dbReference type="InterPro" id="IPR036188">
    <property type="entry name" value="FAD/NAD-bd_sf"/>
</dbReference>
<sequence>MLKTILKNCFTATVLASYLVSAHPKILLGSSFGVPGDNVTYDYVIIGGGTAGLTIATRLVEQKVGSVAVIEAGSFYEISNGNYSELPALGNTFAGKGKNDWQPLIDWGYQTTPQLGALNQSLHYARGKTFGGCSARNYMVYHRPPKGAHKRWADMVGDDAYSWDKFFPWYKKSVNFTAPNMNLRMANSTPEYVAADAADGQGHLSVTWPNYGQAFGTWATEAFKQVGLSVVQGFLSGKLLGQSWVSFTINPQTMHRESSETAFLRSSLGNPDYKLHPRTMVKKIIFKGKRATGVLVDTEGFQYVLSARKEVILSAGTFGSPQILMVSGVGPARHLQSLNIPVVRDSPGVGKNMQDHVLYGVGYRVNAPTISSLQNPTYAAEQARLYQEQAAGMYTSPATDVLAWEKIPASLKQSWTNRSRDALATMPADWPEVEYIAIPALLGAQVNSRHTDPNDGFNYATLAIAVVAPQSRGTLSIASADTYDQPIINPGFLTNRADVDVAVAAVKRIRQVAATGVMQKNIIGDEYFPGKNVSTDAEIEHFVRSSFNTMWHAAGTCAMGRIGDPKAVVDSKGRVIGTEGLRVADASAFPFLVPGHLVSTVCKSTTALSHDMFDKILTSSLDALAEKIACDIAGNCNM</sequence>
<comment type="cofactor">
    <cofactor evidence="4">
        <name>FAD</name>
        <dbReference type="ChEBI" id="CHEBI:57692"/>
    </cofactor>
</comment>
<dbReference type="EMBL" id="JASWJB010000061">
    <property type="protein sequence ID" value="KAK2603578.1"/>
    <property type="molecule type" value="Genomic_DNA"/>
</dbReference>
<keyword evidence="4" id="KW-0285">Flavoprotein</keyword>
<dbReference type="Gene3D" id="3.30.560.10">
    <property type="entry name" value="Glucose Oxidase, domain 3"/>
    <property type="match status" value="1"/>
</dbReference>
<dbReference type="InterPro" id="IPR007867">
    <property type="entry name" value="GMC_OxRtase_C"/>
</dbReference>
<gene>
    <name evidence="7" type="ORF">QQS21_004258</name>
</gene>
<dbReference type="GO" id="GO:0044550">
    <property type="term" value="P:secondary metabolite biosynthetic process"/>
    <property type="evidence" value="ECO:0007669"/>
    <property type="project" value="TreeGrafter"/>
</dbReference>
<dbReference type="Proteomes" id="UP001251528">
    <property type="component" value="Unassembled WGS sequence"/>
</dbReference>
<dbReference type="PIRSF" id="PIRSF000137">
    <property type="entry name" value="Alcohol_oxidase"/>
    <property type="match status" value="1"/>
</dbReference>
<feature type="domain" description="Glucose-methanol-choline oxidoreductase N-terminal" evidence="6">
    <location>
        <begin position="316"/>
        <end position="330"/>
    </location>
</feature>